<evidence type="ECO:0000313" key="4">
    <source>
        <dbReference type="Proteomes" id="UP000279236"/>
    </source>
</evidence>
<dbReference type="RefSeq" id="XP_028479644.1">
    <property type="nucleotide sequence ID" value="XM_028620672.1"/>
</dbReference>
<feature type="compositionally biased region" description="Low complexity" evidence="1">
    <location>
        <begin position="176"/>
        <end position="192"/>
    </location>
</feature>
<feature type="compositionally biased region" description="Polar residues" evidence="1">
    <location>
        <begin position="211"/>
        <end position="221"/>
    </location>
</feature>
<accession>A0A427Y6Z0</accession>
<keyword evidence="2" id="KW-0812">Transmembrane</keyword>
<feature type="transmembrane region" description="Helical" evidence="2">
    <location>
        <begin position="968"/>
        <end position="989"/>
    </location>
</feature>
<dbReference type="STRING" id="105984.A0A427Y6Z0"/>
<feature type="compositionally biased region" description="Low complexity" evidence="1">
    <location>
        <begin position="737"/>
        <end position="763"/>
    </location>
</feature>
<comment type="caution">
    <text evidence="3">The sequence shown here is derived from an EMBL/GenBank/DDBJ whole genome shotgun (WGS) entry which is preliminary data.</text>
</comment>
<feature type="compositionally biased region" description="Pro residues" evidence="1">
    <location>
        <begin position="863"/>
        <end position="872"/>
    </location>
</feature>
<gene>
    <name evidence="3" type="ORF">EHS24_005137</name>
</gene>
<feature type="region of interest" description="Disordered" evidence="1">
    <location>
        <begin position="486"/>
        <end position="648"/>
    </location>
</feature>
<feature type="compositionally biased region" description="Polar residues" evidence="1">
    <location>
        <begin position="18"/>
        <end position="30"/>
    </location>
</feature>
<feature type="region of interest" description="Disordered" evidence="1">
    <location>
        <begin position="789"/>
        <end position="887"/>
    </location>
</feature>
<reference evidence="3 4" key="1">
    <citation type="submission" date="2018-11" db="EMBL/GenBank/DDBJ databases">
        <title>Genome sequence of Apiotrichum porosum DSM 27194.</title>
        <authorList>
            <person name="Aliyu H."/>
            <person name="Gorte O."/>
            <person name="Ochsenreither K."/>
        </authorList>
    </citation>
    <scope>NUCLEOTIDE SEQUENCE [LARGE SCALE GENOMIC DNA]</scope>
    <source>
        <strain evidence="3 4">DSM 27194</strain>
    </source>
</reference>
<dbReference type="AlphaFoldDB" id="A0A427Y6Z0"/>
<feature type="region of interest" description="Disordered" evidence="1">
    <location>
        <begin position="660"/>
        <end position="763"/>
    </location>
</feature>
<feature type="region of interest" description="Disordered" evidence="1">
    <location>
        <begin position="90"/>
        <end position="474"/>
    </location>
</feature>
<feature type="compositionally biased region" description="Polar residues" evidence="1">
    <location>
        <begin position="512"/>
        <end position="533"/>
    </location>
</feature>
<evidence type="ECO:0000256" key="1">
    <source>
        <dbReference type="SAM" id="MobiDB-lite"/>
    </source>
</evidence>
<feature type="compositionally biased region" description="Polar residues" evidence="1">
    <location>
        <begin position="828"/>
        <end position="837"/>
    </location>
</feature>
<feature type="compositionally biased region" description="Basic and acidic residues" evidence="1">
    <location>
        <begin position="452"/>
        <end position="461"/>
    </location>
</feature>
<sequence>MIPRQDVRRPSSGLARLSTPSLTTATSRTSSMISAPDSAFAQTTIVARRSPPPLIDLEDVMPVPPKRPLALEAGAGVTPTDKLRALLRQMESEARAARPSEPDHIPPPQSKYREHVPSTIPIRSPPSDEDVDEYSPPSPPPRIANPYLYSRRAMERRDVDDDPHSPEQPRRLPSRAIALRAATAAAAAEVQAGPSRDMAPTPLETFIASHPTATLQSVEPSTSRRHAESGPRPPSPKGKERAEYLDESEIESQADAEELSPPRRRAVLPPRHVESAYENEELQYEERSPPRRRLPLQRSIEAPDTSAAFAAGVHGLEEADELDLDDSSMVPWHDESVDSLNSGLGEEPLAEELSYSRTREFAASATPRASFATAPSSRTVRASPSPADTSLPPLPDPESSEEEDNTALRARAEMFRRSPRESLEGWSQSHNSSVSSRDRTAFTDAHSSTRQSPKELTRFESARNTSSYDSIRESVRYDGAVLEAEYDQSARSLRSQSSSRSLRDSHGHAASLRNSVSRETVQQNGDTNHSFQHPSPPRTSPKASIHQSTASSPRGVALNTSRGSPKSAFSDGDSHANGDSDAFAQQSTPESARSRRLRESREARLRNSISPPTRTSASVRWEDDETAPAVTVDASPPAARWSSDTSMQTIELSPPKEPLREMAAPSQGTNLTSTSAVSTPVRAPAPPAPKTPRLPGAWGTPLPPRAPVAKPTPETPRTPAVVPTPDLVGMPTPKPPGAWRTPAPAPATASPVTPVAPSTVGPVGPTPRPPGSWYTPTAHHRGTVPFKFSGLRNEVHPDDSMSSAGSLHDSIGDVSIHRLRPSPKRSPVRQNTTSPKTSPGVLAPVYRSPKRSPRWSPLSRPTFPVPPSPLPTTPTKSSQSQDVDFDPDMSWTTRLKRAVMSPVKRPPPSTAFTDAQSALDAASLASAQARSRVEAAQRAWASALAAVPADPQPQPMAPRVVVEVARKGYSWGVFMFWAVLELLLLWGVFRVTLDYATSTRLLAAIDPFHPQLGSYALGIPLPAALEAFATRRAGPANLFDLLDSLGLGLGLGSPPHWAPPS</sequence>
<evidence type="ECO:0000313" key="3">
    <source>
        <dbReference type="EMBL" id="RSH86859.1"/>
    </source>
</evidence>
<feature type="region of interest" description="Disordered" evidence="1">
    <location>
        <begin position="1"/>
        <end position="30"/>
    </location>
</feature>
<feature type="compositionally biased region" description="Polar residues" evidence="1">
    <location>
        <begin position="373"/>
        <end position="388"/>
    </location>
</feature>
<organism evidence="3 4">
    <name type="scientific">Apiotrichum porosum</name>
    <dbReference type="NCBI Taxonomy" id="105984"/>
    <lineage>
        <taxon>Eukaryota</taxon>
        <taxon>Fungi</taxon>
        <taxon>Dikarya</taxon>
        <taxon>Basidiomycota</taxon>
        <taxon>Agaricomycotina</taxon>
        <taxon>Tremellomycetes</taxon>
        <taxon>Trichosporonales</taxon>
        <taxon>Trichosporonaceae</taxon>
        <taxon>Apiotrichum</taxon>
    </lineage>
</organism>
<dbReference type="EMBL" id="RSCE01000002">
    <property type="protein sequence ID" value="RSH86859.1"/>
    <property type="molecule type" value="Genomic_DNA"/>
</dbReference>
<feature type="compositionally biased region" description="Basic and acidic residues" evidence="1">
    <location>
        <begin position="90"/>
        <end position="104"/>
    </location>
</feature>
<keyword evidence="2" id="KW-0472">Membrane</keyword>
<evidence type="ECO:0000256" key="2">
    <source>
        <dbReference type="SAM" id="Phobius"/>
    </source>
</evidence>
<feature type="compositionally biased region" description="Polar residues" evidence="1">
    <location>
        <begin position="541"/>
        <end position="564"/>
    </location>
</feature>
<feature type="compositionally biased region" description="Low complexity" evidence="1">
    <location>
        <begin position="487"/>
        <end position="500"/>
    </location>
</feature>
<dbReference type="OrthoDB" id="2596883at2759"/>
<feature type="compositionally biased region" description="Basic and acidic residues" evidence="1">
    <location>
        <begin position="152"/>
        <end position="170"/>
    </location>
</feature>
<feature type="compositionally biased region" description="Basic and acidic residues" evidence="1">
    <location>
        <begin position="410"/>
        <end position="423"/>
    </location>
</feature>
<keyword evidence="2" id="KW-1133">Transmembrane helix</keyword>
<proteinExistence type="predicted"/>
<feature type="compositionally biased region" description="Pro residues" evidence="1">
    <location>
        <begin position="683"/>
        <end position="692"/>
    </location>
</feature>
<dbReference type="Proteomes" id="UP000279236">
    <property type="component" value="Unassembled WGS sequence"/>
</dbReference>
<feature type="compositionally biased region" description="Basic residues" evidence="1">
    <location>
        <begin position="817"/>
        <end position="827"/>
    </location>
</feature>
<feature type="compositionally biased region" description="Acidic residues" evidence="1">
    <location>
        <begin position="245"/>
        <end position="258"/>
    </location>
</feature>
<feature type="compositionally biased region" description="Polar residues" evidence="1">
    <location>
        <begin position="425"/>
        <end position="435"/>
    </location>
</feature>
<dbReference type="GeneID" id="39589680"/>
<keyword evidence="4" id="KW-1185">Reference proteome</keyword>
<protein>
    <submittedName>
        <fullName evidence="3">Uncharacterized protein</fullName>
    </submittedName>
</protein>
<name>A0A427Y6Z0_9TREE</name>
<feature type="compositionally biased region" description="Polar residues" evidence="1">
    <location>
        <begin position="607"/>
        <end position="618"/>
    </location>
</feature>